<comment type="subcellular location">
    <subcellularLocation>
        <location evidence="1">Nucleus</location>
    </subcellularLocation>
</comment>
<dbReference type="InterPro" id="IPR036397">
    <property type="entry name" value="RNaseH_sf"/>
</dbReference>
<accession>A0AAE1F7Q7</accession>
<dbReference type="Gene3D" id="1.10.10.10">
    <property type="entry name" value="Winged helix-like DNA-binding domain superfamily/Winged helix DNA-binding domain"/>
    <property type="match status" value="1"/>
</dbReference>
<dbReference type="SUPFAM" id="SSF46689">
    <property type="entry name" value="Homeodomain-like"/>
    <property type="match status" value="1"/>
</dbReference>
<dbReference type="GO" id="GO:0005634">
    <property type="term" value="C:nucleus"/>
    <property type="evidence" value="ECO:0007669"/>
    <property type="project" value="UniProtKB-SubCell"/>
</dbReference>
<keyword evidence="5" id="KW-1185">Reference proteome</keyword>
<dbReference type="GO" id="GO:0015074">
    <property type="term" value="P:DNA integration"/>
    <property type="evidence" value="ECO:0007669"/>
    <property type="project" value="InterPro"/>
</dbReference>
<dbReference type="PANTHER" id="PTHR23022:SF134">
    <property type="entry name" value="TRANSPOSABLE ELEMENT TC1 TRANSPOSASE"/>
    <property type="match status" value="1"/>
</dbReference>
<name>A0AAE1F7Q7_PETCI</name>
<dbReference type="InterPro" id="IPR002492">
    <property type="entry name" value="Transposase_Tc1-like"/>
</dbReference>
<evidence type="ECO:0000313" key="4">
    <source>
        <dbReference type="EMBL" id="KAK3868812.1"/>
    </source>
</evidence>
<feature type="domain" description="Insertion element IS150 protein InsJ-like helix-turn-helix" evidence="3">
    <location>
        <begin position="29"/>
        <end position="76"/>
    </location>
</feature>
<organism evidence="4 5">
    <name type="scientific">Petrolisthes cinctipes</name>
    <name type="common">Flat porcelain crab</name>
    <dbReference type="NCBI Taxonomy" id="88211"/>
    <lineage>
        <taxon>Eukaryota</taxon>
        <taxon>Metazoa</taxon>
        <taxon>Ecdysozoa</taxon>
        <taxon>Arthropoda</taxon>
        <taxon>Crustacea</taxon>
        <taxon>Multicrustacea</taxon>
        <taxon>Malacostraca</taxon>
        <taxon>Eumalacostraca</taxon>
        <taxon>Eucarida</taxon>
        <taxon>Decapoda</taxon>
        <taxon>Pleocyemata</taxon>
        <taxon>Anomura</taxon>
        <taxon>Galatheoidea</taxon>
        <taxon>Porcellanidae</taxon>
        <taxon>Petrolisthes</taxon>
    </lineage>
</organism>
<dbReference type="InterPro" id="IPR036388">
    <property type="entry name" value="WH-like_DNA-bd_sf"/>
</dbReference>
<evidence type="ECO:0000259" key="2">
    <source>
        <dbReference type="Pfam" id="PF01498"/>
    </source>
</evidence>
<evidence type="ECO:0000313" key="5">
    <source>
        <dbReference type="Proteomes" id="UP001286313"/>
    </source>
</evidence>
<evidence type="ECO:0008006" key="6">
    <source>
        <dbReference type="Google" id="ProtNLM"/>
    </source>
</evidence>
<comment type="caution">
    <text evidence="4">The sequence shown here is derived from an EMBL/GenBank/DDBJ whole genome shotgun (WGS) entry which is preliminary data.</text>
</comment>
<dbReference type="EMBL" id="JAWQEG010002943">
    <property type="protein sequence ID" value="KAK3868812.1"/>
    <property type="molecule type" value="Genomic_DNA"/>
</dbReference>
<feature type="domain" description="Transposase Tc1-like" evidence="2">
    <location>
        <begin position="84"/>
        <end position="151"/>
    </location>
</feature>
<reference evidence="4" key="1">
    <citation type="submission" date="2023-10" db="EMBL/GenBank/DDBJ databases">
        <title>Genome assemblies of two species of porcelain crab, Petrolisthes cinctipes and Petrolisthes manimaculis (Anomura: Porcellanidae).</title>
        <authorList>
            <person name="Angst P."/>
        </authorList>
    </citation>
    <scope>NUCLEOTIDE SEQUENCE</scope>
    <source>
        <strain evidence="4">PB745_01</strain>
        <tissue evidence="4">Gill</tissue>
    </source>
</reference>
<dbReference type="AlphaFoldDB" id="A0AAE1F7Q7"/>
<dbReference type="InterPro" id="IPR055247">
    <property type="entry name" value="InsJ-like_HTH"/>
</dbReference>
<dbReference type="GO" id="GO:0006313">
    <property type="term" value="P:DNA transposition"/>
    <property type="evidence" value="ECO:0007669"/>
    <property type="project" value="InterPro"/>
</dbReference>
<protein>
    <recommendedName>
        <fullName evidence="6">Transposase</fullName>
    </recommendedName>
</protein>
<proteinExistence type="predicted"/>
<sequence>MEARPLRAGLRPPNTQANRPEVITRRSLIVGHYQAGTSINEICRLIWISRGTVRRWIRRFEGEGHVQTRSRSGRPRVTSQEDCERILAAVGQAPKSSTVSLTRDLGLHCHPITTRRRMHEAGLNCHVPAIKEVLTEANKRARPRFTQQYINRGLDFWRLVIFTDEKCFTSVTQNGRQCWRPRNTRYEARHINERGRSGRVTVSFHGWIWWGGPGELVKIDGTLKGVIRFWYIGVP</sequence>
<dbReference type="InterPro" id="IPR052338">
    <property type="entry name" value="Transposase_5"/>
</dbReference>
<dbReference type="PANTHER" id="PTHR23022">
    <property type="entry name" value="TRANSPOSABLE ELEMENT-RELATED"/>
    <property type="match status" value="1"/>
</dbReference>
<gene>
    <name evidence="4" type="ORF">Pcinc_025850</name>
</gene>
<dbReference type="GO" id="GO:0003677">
    <property type="term" value="F:DNA binding"/>
    <property type="evidence" value="ECO:0007669"/>
    <property type="project" value="InterPro"/>
</dbReference>
<dbReference type="Proteomes" id="UP001286313">
    <property type="component" value="Unassembled WGS sequence"/>
</dbReference>
<dbReference type="Pfam" id="PF01498">
    <property type="entry name" value="HTH_Tnp_Tc3_2"/>
    <property type="match status" value="1"/>
</dbReference>
<dbReference type="Gene3D" id="3.30.420.10">
    <property type="entry name" value="Ribonuclease H-like superfamily/Ribonuclease H"/>
    <property type="match status" value="1"/>
</dbReference>
<evidence type="ECO:0000259" key="3">
    <source>
        <dbReference type="Pfam" id="PF13518"/>
    </source>
</evidence>
<evidence type="ECO:0000256" key="1">
    <source>
        <dbReference type="ARBA" id="ARBA00004123"/>
    </source>
</evidence>
<dbReference type="InterPro" id="IPR009057">
    <property type="entry name" value="Homeodomain-like_sf"/>
</dbReference>
<dbReference type="Pfam" id="PF13518">
    <property type="entry name" value="HTH_28"/>
    <property type="match status" value="1"/>
</dbReference>